<dbReference type="AlphaFoldDB" id="A0AAD6X1G7"/>
<evidence type="ECO:0000313" key="2">
    <source>
        <dbReference type="Proteomes" id="UP001218188"/>
    </source>
</evidence>
<accession>A0AAD6X1G7</accession>
<evidence type="ECO:0000313" key="1">
    <source>
        <dbReference type="EMBL" id="KAJ7031311.1"/>
    </source>
</evidence>
<sequence length="167" mass="18250">MSRIRFSYQGALTVAVWSDDPAERQIVFVTPVEDQPDSNWRPLGVTPTPTYTAQRLTIDMLAAACALHVGILGIPREAEAYVIAPSYRVHWIINRSVLGDELSATELLQNTLPNLAGSGVWIVPTKLPLPSLSVSRLSYLLTKAFRTHKADGPDGPRAADVNTLLAF</sequence>
<name>A0AAD6X1G7_9AGAR</name>
<gene>
    <name evidence="1" type="ORF">C8F04DRAFT_701477</name>
</gene>
<comment type="caution">
    <text evidence="1">The sequence shown here is derived from an EMBL/GenBank/DDBJ whole genome shotgun (WGS) entry which is preliminary data.</text>
</comment>
<organism evidence="1 2">
    <name type="scientific">Mycena alexandri</name>
    <dbReference type="NCBI Taxonomy" id="1745969"/>
    <lineage>
        <taxon>Eukaryota</taxon>
        <taxon>Fungi</taxon>
        <taxon>Dikarya</taxon>
        <taxon>Basidiomycota</taxon>
        <taxon>Agaricomycotina</taxon>
        <taxon>Agaricomycetes</taxon>
        <taxon>Agaricomycetidae</taxon>
        <taxon>Agaricales</taxon>
        <taxon>Marasmiineae</taxon>
        <taxon>Mycenaceae</taxon>
        <taxon>Mycena</taxon>
    </lineage>
</organism>
<keyword evidence="2" id="KW-1185">Reference proteome</keyword>
<dbReference type="EMBL" id="JARJCM010000082">
    <property type="protein sequence ID" value="KAJ7031311.1"/>
    <property type="molecule type" value="Genomic_DNA"/>
</dbReference>
<proteinExistence type="predicted"/>
<dbReference type="Proteomes" id="UP001218188">
    <property type="component" value="Unassembled WGS sequence"/>
</dbReference>
<protein>
    <submittedName>
        <fullName evidence="1">Uncharacterized protein</fullName>
    </submittedName>
</protein>
<reference evidence="1" key="1">
    <citation type="submission" date="2023-03" db="EMBL/GenBank/DDBJ databases">
        <title>Massive genome expansion in bonnet fungi (Mycena s.s.) driven by repeated elements and novel gene families across ecological guilds.</title>
        <authorList>
            <consortium name="Lawrence Berkeley National Laboratory"/>
            <person name="Harder C.B."/>
            <person name="Miyauchi S."/>
            <person name="Viragh M."/>
            <person name="Kuo A."/>
            <person name="Thoen E."/>
            <person name="Andreopoulos B."/>
            <person name="Lu D."/>
            <person name="Skrede I."/>
            <person name="Drula E."/>
            <person name="Henrissat B."/>
            <person name="Morin E."/>
            <person name="Kohler A."/>
            <person name="Barry K."/>
            <person name="LaButti K."/>
            <person name="Morin E."/>
            <person name="Salamov A."/>
            <person name="Lipzen A."/>
            <person name="Mereny Z."/>
            <person name="Hegedus B."/>
            <person name="Baldrian P."/>
            <person name="Stursova M."/>
            <person name="Weitz H."/>
            <person name="Taylor A."/>
            <person name="Grigoriev I.V."/>
            <person name="Nagy L.G."/>
            <person name="Martin F."/>
            <person name="Kauserud H."/>
        </authorList>
    </citation>
    <scope>NUCLEOTIDE SEQUENCE</scope>
    <source>
        <strain evidence="1">CBHHK200</strain>
    </source>
</reference>